<dbReference type="EMBL" id="SRMA01025157">
    <property type="protein sequence ID" value="TRY98581.1"/>
    <property type="molecule type" value="Genomic_DNA"/>
</dbReference>
<feature type="region of interest" description="Disordered" evidence="1">
    <location>
        <begin position="1344"/>
        <end position="1370"/>
    </location>
</feature>
<dbReference type="Gene3D" id="1.20.900.10">
    <property type="entry name" value="Dbl homology (DH) domain"/>
    <property type="match status" value="1"/>
</dbReference>
<evidence type="ECO:0000256" key="1">
    <source>
        <dbReference type="SAM" id="MobiDB-lite"/>
    </source>
</evidence>
<feature type="region of interest" description="Disordered" evidence="1">
    <location>
        <begin position="598"/>
        <end position="623"/>
    </location>
</feature>
<name>A0A553R8R6_9TELE</name>
<evidence type="ECO:0000313" key="5">
    <source>
        <dbReference type="Proteomes" id="UP000316079"/>
    </source>
</evidence>
<evidence type="ECO:0000313" key="4">
    <source>
        <dbReference type="EMBL" id="TRY98581.1"/>
    </source>
</evidence>
<dbReference type="InterPro" id="IPR055251">
    <property type="entry name" value="SOS1_NGEF_PH"/>
</dbReference>
<feature type="compositionally biased region" description="Basic residues" evidence="1">
    <location>
        <begin position="1359"/>
        <end position="1369"/>
    </location>
</feature>
<dbReference type="PANTHER" id="PTHR45845:SF2">
    <property type="entry name" value="RIKEN CDNA D630003M21 GENE"/>
    <property type="match status" value="1"/>
</dbReference>
<evidence type="ECO:0000259" key="3">
    <source>
        <dbReference type="PROSITE" id="PS50010"/>
    </source>
</evidence>
<feature type="domain" description="PH" evidence="2">
    <location>
        <begin position="1071"/>
        <end position="1178"/>
    </location>
</feature>
<accession>A0A553R8R6</accession>
<dbReference type="InterPro" id="IPR011993">
    <property type="entry name" value="PH-like_dom_sf"/>
</dbReference>
<sequence length="1432" mass="161904">PVPETLGVEQPPRAGISSRHSLRDGRETGRDREPTPEMCPKAPVSLRALTGPEFEDRWRMASSSPSRTQESPSSRPPTPSSFSLETMIRPARDGIAVSLRLVDSTVKPSPMDPALSGGNAVGWVSPNTWDSRRKCSQVSPKNVFTKEPRDHACAPPLRSQGVRTVRFAEEPCTPWRQRKQGTEQNCRFMEEANGGPASVRHQGEGCEDQTQTIAIDSSSPVVGTSERCQIIIDGQGGEGDRSSTLEMVPRLHVVPGKKTTAFGLVSPKLRRRVVTQADTGTEPQAPRPPAAPSLTADDLLTSGIMCLTGGLDRCGRALLEVCGDHQLWATEEVSGLELCRLLLYFHSISRRSSKALGMTVVFDARKKPLHPEFSRALVMLHGQRPGAVRWLLLLVNKDSSQSSERPAGVATEAVCSLKALLKLVEARELSTALHGSLLYSLRDWSPVHQKLFPFVSDLHEASVLLSGAIKTLEGVLKIDSVPDIQQCIEEQAALMRNVLEDARLVDLQREGGAFLTQLWRETDARSPHCKQIREAIDRVRLLYTSMEEQVHVLARKSNTSLQQMHFLSQLREMEASDDGTQQTLQNFQAFISEANDQRQRSMQLEADAEGVQGPNSPESETLRRLTSAFRSGVEDSVSRAERCCEELEMLLYIRHFSQKASAVASECQEFLEQHQHLSTIDEEQRDLLLLSLEEFSPQLFQNVRMQVQGCFQSSSRALQIWEEAWFRCEEARELLEERLRRLEGDQSDDWPEISPAQEEPESVQDVPETRAGAARDSIHVTCFSFKPSPKPRRSKGSPARSGHRAKASSRREAQEQKLQTVGCQWFPWQSATYRRPEIHITEPITALPEHSRHGGIGAEGSVSADGWRNEGGSSAPAPENPNKNMKLQRIVEELLLTEAEYVRSLGFILTHYVPLLSRPDIPQDLRGQRGRIFGNLEKLHHFHSQLFQQDLQGCPTEPLGVARCFLKHRESFGLYALYSKNKPQSDALIQHHRYFKRKQQELGDSMDLSSYLLKPIQRVSKYSLLLQELLDECVTAQEREQVQGALDIIRFQLRHGNDLLTMDAIRDCDLNLNEQGQLIRQDEFWVIFRKKRSLRRVFLFQEVILFTKTKKNSCGDDVYVYKLSIKTCELGMTHSCGLSGRSFEIWFRRRRSQDTYILQAETQEAKEAWTRDLEHILWEQARSSREMRRQERMFMGMNWKPLDVQPRSATINHATPSDVTGRVSKGAGLYHHGLIRLVLSAAPRLHAANHLPRLDGARCLPASSKENTSLWWRMPVPPAAEPEGEHPSPHLLLFISSSRALLRSPERRSVLRATLSRKPFDPKLQQKSSSDRAVTRLPAALIRSTEGRQTAPSGGPSRLHLKPPRRRRRNELMQLPKPFREMYISLWNETDLFRAGIYVHVENVYAPSQMHSSMKCFKCLLQVWKVLCGSIY</sequence>
<reference evidence="4 5" key="1">
    <citation type="journal article" date="2019" name="Sci. Data">
        <title>Hybrid genome assembly and annotation of Danionella translucida.</title>
        <authorList>
            <person name="Kadobianskyi M."/>
            <person name="Schulze L."/>
            <person name="Schuelke M."/>
            <person name="Judkewitz B."/>
        </authorList>
    </citation>
    <scope>NUCLEOTIDE SEQUENCE [LARGE SCALE GENOMIC DNA]</scope>
    <source>
        <strain evidence="4 5">Bolton</strain>
    </source>
</reference>
<dbReference type="InterPro" id="IPR052231">
    <property type="entry name" value="Rho_GEF_signaling-related"/>
</dbReference>
<protein>
    <recommendedName>
        <fullName evidence="6">DH domain-containing protein</fullName>
    </recommendedName>
</protein>
<feature type="region of interest" description="Disordered" evidence="1">
    <location>
        <begin position="1"/>
        <end position="84"/>
    </location>
</feature>
<dbReference type="CDD" id="cd13242">
    <property type="entry name" value="PH_puratrophin-1"/>
    <property type="match status" value="1"/>
</dbReference>
<dbReference type="PANTHER" id="PTHR45845">
    <property type="entry name" value="RHO GUANINE NUCLEOTIDE EXCHANGE FACTOR-RELATED"/>
    <property type="match status" value="1"/>
</dbReference>
<comment type="caution">
    <text evidence="4">The sequence shown here is derived from an EMBL/GenBank/DDBJ whole genome shotgun (WGS) entry which is preliminary data.</text>
</comment>
<dbReference type="CDD" id="cd00160">
    <property type="entry name" value="RhoGEF"/>
    <property type="match status" value="1"/>
</dbReference>
<feature type="non-terminal residue" evidence="4">
    <location>
        <position position="1"/>
    </location>
</feature>
<dbReference type="InterPro" id="IPR000219">
    <property type="entry name" value="DH_dom"/>
</dbReference>
<dbReference type="OrthoDB" id="6152532at2759"/>
<gene>
    <name evidence="4" type="ORF">DNTS_005276</name>
</gene>
<feature type="region of interest" description="Disordered" evidence="1">
    <location>
        <begin position="745"/>
        <end position="816"/>
    </location>
</feature>
<dbReference type="InterPro" id="IPR035899">
    <property type="entry name" value="DBL_dom_sf"/>
</dbReference>
<dbReference type="PROSITE" id="PS50010">
    <property type="entry name" value="DH_2"/>
    <property type="match status" value="1"/>
</dbReference>
<dbReference type="Gene3D" id="2.30.29.30">
    <property type="entry name" value="Pleckstrin-homology domain (PH domain)/Phosphotyrosine-binding domain (PTB)"/>
    <property type="match status" value="1"/>
</dbReference>
<dbReference type="PROSITE" id="PS50003">
    <property type="entry name" value="PH_DOMAIN"/>
    <property type="match status" value="1"/>
</dbReference>
<dbReference type="Pfam" id="PF00621">
    <property type="entry name" value="RhoGEF"/>
    <property type="match status" value="1"/>
</dbReference>
<feature type="compositionally biased region" description="Basic and acidic residues" evidence="1">
    <location>
        <begin position="21"/>
        <end position="35"/>
    </location>
</feature>
<feature type="compositionally biased region" description="Low complexity" evidence="1">
    <location>
        <begin position="62"/>
        <end position="73"/>
    </location>
</feature>
<dbReference type="GO" id="GO:0005085">
    <property type="term" value="F:guanyl-nucleotide exchange factor activity"/>
    <property type="evidence" value="ECO:0007669"/>
    <property type="project" value="InterPro"/>
</dbReference>
<keyword evidence="5" id="KW-1185">Reference proteome</keyword>
<proteinExistence type="predicted"/>
<dbReference type="STRING" id="623744.A0A553R8R6"/>
<evidence type="ECO:0008006" key="6">
    <source>
        <dbReference type="Google" id="ProtNLM"/>
    </source>
</evidence>
<organism evidence="4 5">
    <name type="scientific">Danionella cerebrum</name>
    <dbReference type="NCBI Taxonomy" id="2873325"/>
    <lineage>
        <taxon>Eukaryota</taxon>
        <taxon>Metazoa</taxon>
        <taxon>Chordata</taxon>
        <taxon>Craniata</taxon>
        <taxon>Vertebrata</taxon>
        <taxon>Euteleostomi</taxon>
        <taxon>Actinopterygii</taxon>
        <taxon>Neopterygii</taxon>
        <taxon>Teleostei</taxon>
        <taxon>Ostariophysi</taxon>
        <taxon>Cypriniformes</taxon>
        <taxon>Danionidae</taxon>
        <taxon>Danioninae</taxon>
        <taxon>Danionella</taxon>
    </lineage>
</organism>
<dbReference type="SUPFAM" id="SSF48065">
    <property type="entry name" value="DBL homology domain (DH-domain)"/>
    <property type="match status" value="1"/>
</dbReference>
<evidence type="ECO:0000259" key="2">
    <source>
        <dbReference type="PROSITE" id="PS50003"/>
    </source>
</evidence>
<dbReference type="Pfam" id="PF22697">
    <property type="entry name" value="SOS1_NGEF_PH"/>
    <property type="match status" value="1"/>
</dbReference>
<dbReference type="SMART" id="SM00325">
    <property type="entry name" value="RhoGEF"/>
    <property type="match status" value="1"/>
</dbReference>
<feature type="region of interest" description="Disordered" evidence="1">
    <location>
        <begin position="847"/>
        <end position="882"/>
    </location>
</feature>
<feature type="domain" description="DH" evidence="3">
    <location>
        <begin position="886"/>
        <end position="1059"/>
    </location>
</feature>
<feature type="compositionally biased region" description="Basic residues" evidence="1">
    <location>
        <begin position="789"/>
        <end position="808"/>
    </location>
</feature>
<dbReference type="InterPro" id="IPR001849">
    <property type="entry name" value="PH_domain"/>
</dbReference>
<dbReference type="SUPFAM" id="SSF50729">
    <property type="entry name" value="PH domain-like"/>
    <property type="match status" value="1"/>
</dbReference>
<dbReference type="Proteomes" id="UP000316079">
    <property type="component" value="Unassembled WGS sequence"/>
</dbReference>
<dbReference type="SMART" id="SM00233">
    <property type="entry name" value="PH"/>
    <property type="match status" value="1"/>
</dbReference>